<dbReference type="Proteomes" id="UP001623348">
    <property type="component" value="Unassembled WGS sequence"/>
</dbReference>
<gene>
    <name evidence="1" type="ORF">GRJ2_001295900</name>
</gene>
<sequence>MPAGSKMDPPLAKAKPISASVITYLRRQRSKKAFAARERSEKMSHTTEKNWVSNESFFTKFVQCFVVTCESDCEIPLELKFWNLSGLGEDSSQHSPAPTWSLSHGLQSFTNRSSVVSPTGCRPSGAIEYTLSKFHDNAKLCGVIDILERTEAIQRDLDRLERWARVNLMKFNKAECKVLHMVQGNPKHNYRLGREWIESSPEEKDLGALVDEKLNMSHKCTAGLHEKTCDQQVEGGDSARLLCSYETPPGVLGPPA</sequence>
<evidence type="ECO:0000313" key="2">
    <source>
        <dbReference type="Proteomes" id="UP001623348"/>
    </source>
</evidence>
<comment type="caution">
    <text evidence="1">The sequence shown here is derived from an EMBL/GenBank/DDBJ whole genome shotgun (WGS) entry which is preliminary data.</text>
</comment>
<evidence type="ECO:0000313" key="1">
    <source>
        <dbReference type="EMBL" id="GAB0188306.1"/>
    </source>
</evidence>
<protein>
    <submittedName>
        <fullName evidence="1">Triadin</fullName>
    </submittedName>
</protein>
<dbReference type="PANTHER" id="PTHR33332">
    <property type="entry name" value="REVERSE TRANSCRIPTASE DOMAIN-CONTAINING PROTEIN"/>
    <property type="match status" value="1"/>
</dbReference>
<organism evidence="1 2">
    <name type="scientific">Grus japonensis</name>
    <name type="common">Japanese crane</name>
    <name type="synonym">Red-crowned crane</name>
    <dbReference type="NCBI Taxonomy" id="30415"/>
    <lineage>
        <taxon>Eukaryota</taxon>
        <taxon>Metazoa</taxon>
        <taxon>Chordata</taxon>
        <taxon>Craniata</taxon>
        <taxon>Vertebrata</taxon>
        <taxon>Euteleostomi</taxon>
        <taxon>Archelosauria</taxon>
        <taxon>Archosauria</taxon>
        <taxon>Dinosauria</taxon>
        <taxon>Saurischia</taxon>
        <taxon>Theropoda</taxon>
        <taxon>Coelurosauria</taxon>
        <taxon>Aves</taxon>
        <taxon>Neognathae</taxon>
        <taxon>Neoaves</taxon>
        <taxon>Gruiformes</taxon>
        <taxon>Gruidae</taxon>
        <taxon>Grus</taxon>
    </lineage>
</organism>
<proteinExistence type="predicted"/>
<keyword evidence="2" id="KW-1185">Reference proteome</keyword>
<name>A0ABC9WS87_GRUJA</name>
<dbReference type="EMBL" id="BAAFJT010000004">
    <property type="protein sequence ID" value="GAB0188306.1"/>
    <property type="molecule type" value="Genomic_DNA"/>
</dbReference>
<dbReference type="AlphaFoldDB" id="A0ABC9WS87"/>
<reference evidence="1 2" key="1">
    <citation type="submission" date="2024-06" db="EMBL/GenBank/DDBJ databases">
        <title>The draft genome of Grus japonensis, version 3.</title>
        <authorList>
            <person name="Nabeshima K."/>
            <person name="Suzuki S."/>
            <person name="Onuma M."/>
        </authorList>
    </citation>
    <scope>NUCLEOTIDE SEQUENCE [LARGE SCALE GENOMIC DNA]</scope>
    <source>
        <strain evidence="1 2">451A</strain>
    </source>
</reference>
<accession>A0ABC9WS87</accession>